<evidence type="ECO:0000256" key="3">
    <source>
        <dbReference type="ARBA" id="ARBA00023002"/>
    </source>
</evidence>
<dbReference type="GO" id="GO:0004497">
    <property type="term" value="F:monooxygenase activity"/>
    <property type="evidence" value="ECO:0007669"/>
    <property type="project" value="UniProtKB-KW"/>
</dbReference>
<keyword evidence="4 5" id="KW-0408">Iron</keyword>
<evidence type="ECO:0000256" key="6">
    <source>
        <dbReference type="RuleBase" id="RU000461"/>
    </source>
</evidence>
<dbReference type="InterPro" id="IPR017972">
    <property type="entry name" value="Cyt_P450_CS"/>
</dbReference>
<keyword evidence="3 6" id="KW-0560">Oxidoreductase</keyword>
<feature type="binding site" description="axial binding residue" evidence="5">
    <location>
        <position position="351"/>
    </location>
    <ligand>
        <name>heme</name>
        <dbReference type="ChEBI" id="CHEBI:30413"/>
    </ligand>
    <ligandPart>
        <name>Fe</name>
        <dbReference type="ChEBI" id="CHEBI:18248"/>
    </ligandPart>
</feature>
<dbReference type="InterPro" id="IPR002401">
    <property type="entry name" value="Cyt_P450_E_grp-I"/>
</dbReference>
<reference evidence="7" key="1">
    <citation type="submission" date="2020-04" db="EMBL/GenBank/DDBJ databases">
        <title>Genome Assembly and Annotation of Botryosphaeria dothidea sdau 11-99, a Latent Pathogen of Apple Fruit Ring Rot in China.</title>
        <authorList>
            <person name="Yu C."/>
            <person name="Diao Y."/>
            <person name="Lu Q."/>
            <person name="Zhao J."/>
            <person name="Cui S."/>
            <person name="Peng C."/>
            <person name="He B."/>
            <person name="Liu H."/>
        </authorList>
    </citation>
    <scope>NUCLEOTIDE SEQUENCE [LARGE SCALE GENOMIC DNA]</scope>
    <source>
        <strain evidence="7">Sdau11-99</strain>
    </source>
</reference>
<comment type="similarity">
    <text evidence="1 6">Belongs to the cytochrome P450 family.</text>
</comment>
<dbReference type="GO" id="GO:0005506">
    <property type="term" value="F:iron ion binding"/>
    <property type="evidence" value="ECO:0007669"/>
    <property type="project" value="InterPro"/>
</dbReference>
<evidence type="ECO:0008006" key="9">
    <source>
        <dbReference type="Google" id="ProtNLM"/>
    </source>
</evidence>
<dbReference type="PANTHER" id="PTHR46300">
    <property type="entry name" value="P450, PUTATIVE (EUROFUNG)-RELATED-RELATED"/>
    <property type="match status" value="1"/>
</dbReference>
<dbReference type="Gene3D" id="1.10.630.10">
    <property type="entry name" value="Cytochrome P450"/>
    <property type="match status" value="1"/>
</dbReference>
<keyword evidence="8" id="KW-1185">Reference proteome</keyword>
<dbReference type="OrthoDB" id="1103324at2759"/>
<evidence type="ECO:0000256" key="5">
    <source>
        <dbReference type="PIRSR" id="PIRSR602401-1"/>
    </source>
</evidence>
<dbReference type="CDD" id="cd11065">
    <property type="entry name" value="CYP64-like"/>
    <property type="match status" value="1"/>
</dbReference>
<dbReference type="PRINTS" id="PR00385">
    <property type="entry name" value="P450"/>
</dbReference>
<dbReference type="SUPFAM" id="SSF48264">
    <property type="entry name" value="Cytochrome P450"/>
    <property type="match status" value="1"/>
</dbReference>
<accession>A0A8H4ITJ8</accession>
<dbReference type="InterPro" id="IPR001128">
    <property type="entry name" value="Cyt_P450"/>
</dbReference>
<dbReference type="Pfam" id="PF00067">
    <property type="entry name" value="p450"/>
    <property type="match status" value="2"/>
</dbReference>
<keyword evidence="6" id="KW-0503">Monooxygenase</keyword>
<proteinExistence type="inferred from homology"/>
<dbReference type="PANTHER" id="PTHR46300:SF12">
    <property type="entry name" value="P450, PUTATIVE (EUROFUNG)-RELATED"/>
    <property type="match status" value="1"/>
</dbReference>
<organism evidence="7 8">
    <name type="scientific">Botryosphaeria dothidea</name>
    <dbReference type="NCBI Taxonomy" id="55169"/>
    <lineage>
        <taxon>Eukaryota</taxon>
        <taxon>Fungi</taxon>
        <taxon>Dikarya</taxon>
        <taxon>Ascomycota</taxon>
        <taxon>Pezizomycotina</taxon>
        <taxon>Dothideomycetes</taxon>
        <taxon>Dothideomycetes incertae sedis</taxon>
        <taxon>Botryosphaeriales</taxon>
        <taxon>Botryosphaeriaceae</taxon>
        <taxon>Botryosphaeria</taxon>
    </lineage>
</organism>
<protein>
    <recommendedName>
        <fullName evidence="9">Cytochrome p450 protein</fullName>
    </recommendedName>
</protein>
<dbReference type="InterPro" id="IPR036396">
    <property type="entry name" value="Cyt_P450_sf"/>
</dbReference>
<comment type="caution">
    <text evidence="7">The sequence shown here is derived from an EMBL/GenBank/DDBJ whole genome shotgun (WGS) entry which is preliminary data.</text>
</comment>
<dbReference type="EMBL" id="WWBZ02000033">
    <property type="protein sequence ID" value="KAF4306109.1"/>
    <property type="molecule type" value="Genomic_DNA"/>
</dbReference>
<dbReference type="GO" id="GO:0016705">
    <property type="term" value="F:oxidoreductase activity, acting on paired donors, with incorporation or reduction of molecular oxygen"/>
    <property type="evidence" value="ECO:0007669"/>
    <property type="project" value="InterPro"/>
</dbReference>
<evidence type="ECO:0000256" key="1">
    <source>
        <dbReference type="ARBA" id="ARBA00010617"/>
    </source>
</evidence>
<dbReference type="AlphaFoldDB" id="A0A8H4ITJ8"/>
<evidence type="ECO:0000256" key="4">
    <source>
        <dbReference type="ARBA" id="ARBA00023004"/>
    </source>
</evidence>
<dbReference type="PRINTS" id="PR00463">
    <property type="entry name" value="EP450I"/>
</dbReference>
<sequence length="422" mass="49302">MWAAEMAEKYGEMFTCQLGNKTWVFLNSSRVVTDLLEKRSAIYSSRPEMPMVQETLSGGYRMVLMPYSDRWRALRKVMHGVLNGQQQETKFYPYQQLESKQLLYEYLHSPEKWYKANLPEVMTSNLTAGANIVDMFTWVARLPKFLQWWRPYGEKWFHETRRVYKRELDRIREKMANGNAPPCFAVDFEQTSYKTPFDETHKCFALGALMEAGSDTSRTSINKLLAAAALYPDFVKTARAELDEICGYNAERLPVFSDKEKLPYIMAVVKEVLRWRPFVSTGIPHMLTKDDEYEGYNFPAGTVFTWNAYDIALSAVDYDRPIEFLPKRFLNDDLHNATKGHWAFGAGRRVCVGYNVAIGNLWIAFARLLYFFDFEEDPAHPIDQFRSEWEQVKNPPFPVKIRPRSQFHKELIERECADSVTY</sequence>
<keyword evidence="5 6" id="KW-0349">Heme</keyword>
<name>A0A8H4ITJ8_9PEZI</name>
<evidence type="ECO:0000313" key="8">
    <source>
        <dbReference type="Proteomes" id="UP000572817"/>
    </source>
</evidence>
<dbReference type="GO" id="GO:0020037">
    <property type="term" value="F:heme binding"/>
    <property type="evidence" value="ECO:0007669"/>
    <property type="project" value="InterPro"/>
</dbReference>
<dbReference type="PROSITE" id="PS00086">
    <property type="entry name" value="CYTOCHROME_P450"/>
    <property type="match status" value="1"/>
</dbReference>
<dbReference type="Proteomes" id="UP000572817">
    <property type="component" value="Unassembled WGS sequence"/>
</dbReference>
<keyword evidence="2 5" id="KW-0479">Metal-binding</keyword>
<dbReference type="InterPro" id="IPR050364">
    <property type="entry name" value="Cytochrome_P450_fung"/>
</dbReference>
<comment type="cofactor">
    <cofactor evidence="5">
        <name>heme</name>
        <dbReference type="ChEBI" id="CHEBI:30413"/>
    </cofactor>
</comment>
<evidence type="ECO:0000256" key="2">
    <source>
        <dbReference type="ARBA" id="ARBA00022723"/>
    </source>
</evidence>
<evidence type="ECO:0000313" key="7">
    <source>
        <dbReference type="EMBL" id="KAF4306109.1"/>
    </source>
</evidence>
<gene>
    <name evidence="7" type="ORF">GTA08_BOTSDO05961</name>
</gene>